<protein>
    <submittedName>
        <fullName evidence="2">Uncharacterized protein</fullName>
    </submittedName>
</protein>
<evidence type="ECO:0000313" key="2">
    <source>
        <dbReference type="EMBL" id="GGL00092.1"/>
    </source>
</evidence>
<keyword evidence="3" id="KW-1185">Reference proteome</keyword>
<accession>A0A917VMV3</accession>
<name>A0A917VMV3_9ACTN</name>
<gene>
    <name evidence="2" type="ORF">GCM10010094_70990</name>
</gene>
<proteinExistence type="predicted"/>
<feature type="region of interest" description="Disordered" evidence="1">
    <location>
        <begin position="81"/>
        <end position="104"/>
    </location>
</feature>
<dbReference type="Proteomes" id="UP000637788">
    <property type="component" value="Unassembled WGS sequence"/>
</dbReference>
<dbReference type="EMBL" id="BMPQ01000026">
    <property type="protein sequence ID" value="GGL00092.1"/>
    <property type="molecule type" value="Genomic_DNA"/>
</dbReference>
<evidence type="ECO:0000313" key="3">
    <source>
        <dbReference type="Proteomes" id="UP000637788"/>
    </source>
</evidence>
<evidence type="ECO:0000256" key="1">
    <source>
        <dbReference type="SAM" id="MobiDB-lite"/>
    </source>
</evidence>
<organism evidence="2 3">
    <name type="scientific">Streptomyces flaveus</name>
    <dbReference type="NCBI Taxonomy" id="66370"/>
    <lineage>
        <taxon>Bacteria</taxon>
        <taxon>Bacillati</taxon>
        <taxon>Actinomycetota</taxon>
        <taxon>Actinomycetes</taxon>
        <taxon>Kitasatosporales</taxon>
        <taxon>Streptomycetaceae</taxon>
        <taxon>Streptomyces</taxon>
        <taxon>Streptomyces aurantiacus group</taxon>
    </lineage>
</organism>
<reference evidence="2" key="1">
    <citation type="journal article" date="2014" name="Int. J. Syst. Evol. Microbiol.">
        <title>Complete genome sequence of Corynebacterium casei LMG S-19264T (=DSM 44701T), isolated from a smear-ripened cheese.</title>
        <authorList>
            <consortium name="US DOE Joint Genome Institute (JGI-PGF)"/>
            <person name="Walter F."/>
            <person name="Albersmeier A."/>
            <person name="Kalinowski J."/>
            <person name="Ruckert C."/>
        </authorList>
    </citation>
    <scope>NUCLEOTIDE SEQUENCE</scope>
    <source>
        <strain evidence="2">JCM 3035</strain>
    </source>
</reference>
<reference evidence="2" key="2">
    <citation type="submission" date="2020-09" db="EMBL/GenBank/DDBJ databases">
        <authorList>
            <person name="Sun Q."/>
            <person name="Ohkuma M."/>
        </authorList>
    </citation>
    <scope>NUCLEOTIDE SEQUENCE</scope>
    <source>
        <strain evidence="2">JCM 3035</strain>
    </source>
</reference>
<feature type="compositionally biased region" description="Basic and acidic residues" evidence="1">
    <location>
        <begin position="89"/>
        <end position="104"/>
    </location>
</feature>
<sequence>MMGTAFIPRARYATHVVPAADAHPNTITAAVRRTDFHGLTTGMPILLSGVIRLLRMPPAIMLPVIPTAVCPLRCTWPLARYRPSGSRSDLGRVARVPDKHFAKG</sequence>
<dbReference type="AlphaFoldDB" id="A0A917VMV3"/>
<comment type="caution">
    <text evidence="2">The sequence shown here is derived from an EMBL/GenBank/DDBJ whole genome shotgun (WGS) entry which is preliminary data.</text>
</comment>